<dbReference type="PANTHER" id="PTHR12271">
    <property type="entry name" value="POLY A POLYMERASE CID PAP -RELATED"/>
    <property type="match status" value="1"/>
</dbReference>
<organism evidence="3 4">
    <name type="scientific">Helicostylum pulchrum</name>
    <dbReference type="NCBI Taxonomy" id="562976"/>
    <lineage>
        <taxon>Eukaryota</taxon>
        <taxon>Fungi</taxon>
        <taxon>Fungi incertae sedis</taxon>
        <taxon>Mucoromycota</taxon>
        <taxon>Mucoromycotina</taxon>
        <taxon>Mucoromycetes</taxon>
        <taxon>Mucorales</taxon>
        <taxon>Mucorineae</taxon>
        <taxon>Mucoraceae</taxon>
        <taxon>Helicostylum</taxon>
    </lineage>
</organism>
<reference evidence="3 4" key="1">
    <citation type="submission" date="2024-04" db="EMBL/GenBank/DDBJ databases">
        <title>genome sequences of Mucor flavus KT1a and Helicostylum pulchrum KT1b strains isolation_sourced from the surface of a dry-aged beef.</title>
        <authorList>
            <person name="Toyotome T."/>
            <person name="Hosono M."/>
            <person name="Torimaru M."/>
            <person name="Fukuda K."/>
            <person name="Mikami N."/>
        </authorList>
    </citation>
    <scope>NUCLEOTIDE SEQUENCE [LARGE SCALE GENOMIC DNA]</scope>
    <source>
        <strain evidence="3 4">KT1b</strain>
    </source>
</reference>
<dbReference type="EMBL" id="BAABUJ010000028">
    <property type="protein sequence ID" value="GAA5803391.1"/>
    <property type="molecule type" value="Genomic_DNA"/>
</dbReference>
<dbReference type="CDD" id="cd05402">
    <property type="entry name" value="NT_PAP_TUTase"/>
    <property type="match status" value="1"/>
</dbReference>
<dbReference type="PANTHER" id="PTHR12271:SF40">
    <property type="entry name" value="POLY(A) RNA POLYMERASE GLD2"/>
    <property type="match status" value="1"/>
</dbReference>
<feature type="region of interest" description="Disordered" evidence="1">
    <location>
        <begin position="617"/>
        <end position="662"/>
    </location>
</feature>
<proteinExistence type="predicted"/>
<dbReference type="InterPro" id="IPR054708">
    <property type="entry name" value="MTPAP-like_central"/>
</dbReference>
<dbReference type="SUPFAM" id="SSF81301">
    <property type="entry name" value="Nucleotidyltransferase"/>
    <property type="match status" value="1"/>
</dbReference>
<evidence type="ECO:0000259" key="2">
    <source>
        <dbReference type="Pfam" id="PF22600"/>
    </source>
</evidence>
<gene>
    <name evidence="3" type="ORF">HPULCUR_008870</name>
</gene>
<feature type="compositionally biased region" description="Basic and acidic residues" evidence="1">
    <location>
        <begin position="617"/>
        <end position="626"/>
    </location>
</feature>
<evidence type="ECO:0000313" key="4">
    <source>
        <dbReference type="Proteomes" id="UP001476247"/>
    </source>
</evidence>
<dbReference type="Gene3D" id="3.30.460.10">
    <property type="entry name" value="Beta Polymerase, domain 2"/>
    <property type="match status" value="1"/>
</dbReference>
<comment type="caution">
    <text evidence="3">The sequence shown here is derived from an EMBL/GenBank/DDBJ whole genome shotgun (WGS) entry which is preliminary data.</text>
</comment>
<name>A0ABP9Y8V2_9FUNG</name>
<keyword evidence="4" id="KW-1185">Reference proteome</keyword>
<feature type="compositionally biased region" description="Low complexity" evidence="1">
    <location>
        <begin position="627"/>
        <end position="657"/>
    </location>
</feature>
<dbReference type="Gene3D" id="1.10.1410.10">
    <property type="match status" value="1"/>
</dbReference>
<dbReference type="SUPFAM" id="SSF81631">
    <property type="entry name" value="PAP/OAS1 substrate-binding domain"/>
    <property type="match status" value="1"/>
</dbReference>
<dbReference type="Proteomes" id="UP001476247">
    <property type="component" value="Unassembled WGS sequence"/>
</dbReference>
<protein>
    <recommendedName>
        <fullName evidence="2">Poly(A) RNA polymerase mitochondrial-like central palm domain-containing protein</fullName>
    </recommendedName>
</protein>
<accession>A0ABP9Y8V2</accession>
<evidence type="ECO:0000256" key="1">
    <source>
        <dbReference type="SAM" id="MobiDB-lite"/>
    </source>
</evidence>
<feature type="domain" description="Poly(A) RNA polymerase mitochondrial-like central palm" evidence="2">
    <location>
        <begin position="169"/>
        <end position="317"/>
    </location>
</feature>
<evidence type="ECO:0000313" key="3">
    <source>
        <dbReference type="EMBL" id="GAA5803391.1"/>
    </source>
</evidence>
<sequence length="869" mass="99118">MSGIEVLILENCGLFAFENSISVNPSTAHVVPLSLLQDYLMGMFPSQFEELLYMYPSLEGFLKTAARDIVREGHIESWQLWNYEVMTAKNYYLDKRHEHDCFSNLTWNHLEEHKPLFIFYVKEDKRRYEAERASMKKKVRRRQEASENGFQNNGAPITTNELRYQSMITNEVLGLCHSLTPTQKAMDGIRHLRKKIQNMLNQVWPGMNYQVVIFGSSANSLALTNADVDFCIVVPESRYEQDLYKYRNKLSKIPKSVYNMFFLASRLRGIGMRGVEAIGHASVPICKFVDPQTGLNCDINANNILGIENTRMIQKYCDLDSRIRPLIFAIKQFVKQKDINNPRGGTLSSYAYVIMVLHFLMSALEHPVIPSLQRLQVSCTSRDCNFKSFKPIPVLHDHHIINCDARFHDCVQIQGVGEYGLQVKGATTVWNGRNTDSIAKLLQLFFQYYSIPQNFSLSIVSSDGGLIRSDELYPDKYPFTIQDPFINSKNVARSCTVIGASIILQEFQRAAELLSEGGHSFVKICDPSLNLNRPIDTESMEFRFQRKNERKTTRQDKFVGYLDREKKIQTMLEAKQIIDVWTGSESEQDAAHADEFYIDQPVSWANNSPIKIERPAGRETAAKRENQQSSSSSNEGRFRNAATASPSSAEPRSSESTGTTKEITPILQLVKTIMALQPKSENELETFSTQPCTDMDRLLNDPTVSTIQPKDLCYLIAQLNFLGDAVAGNILTNAVIGQQPQQQEQSRSETDNPTQAAYLQQLQHALETIGLSEDDDDSYNMNETDSDLENDDEEEVNINYILDNVPDHLDSYEIYNLFQWYGSVVNIEYMENPQPSWCVRLVMRYKNVKLLPVNPEFEGFVCDGQAYIL</sequence>
<dbReference type="Pfam" id="PF22600">
    <property type="entry name" value="MTPAP-like_central"/>
    <property type="match status" value="1"/>
</dbReference>
<dbReference type="InterPro" id="IPR043519">
    <property type="entry name" value="NT_sf"/>
</dbReference>